<dbReference type="PANTHER" id="PTHR30136">
    <property type="entry name" value="HELIX-TURN-HELIX TRANSCRIPTIONAL REGULATOR, ICLR FAMILY"/>
    <property type="match status" value="1"/>
</dbReference>
<feature type="domain" description="HTH iclR-type" evidence="3">
    <location>
        <begin position="19"/>
        <end position="81"/>
    </location>
</feature>
<dbReference type="GO" id="GO:0003677">
    <property type="term" value="F:DNA binding"/>
    <property type="evidence" value="ECO:0007669"/>
    <property type="project" value="InterPro"/>
</dbReference>
<comment type="caution">
    <text evidence="4">The sequence shown here is derived from an EMBL/GenBank/DDBJ whole genome shotgun (WGS) entry which is preliminary data.</text>
</comment>
<dbReference type="PROSITE" id="PS51077">
    <property type="entry name" value="HTH_ICLR"/>
    <property type="match status" value="1"/>
</dbReference>
<dbReference type="InterPro" id="IPR029016">
    <property type="entry name" value="GAF-like_dom_sf"/>
</dbReference>
<dbReference type="InterPro" id="IPR005471">
    <property type="entry name" value="Tscrpt_reg_IclR_N"/>
</dbReference>
<dbReference type="SMART" id="SM00346">
    <property type="entry name" value="HTH_ICLR"/>
    <property type="match status" value="1"/>
</dbReference>
<proteinExistence type="predicted"/>
<dbReference type="SUPFAM" id="SSF55781">
    <property type="entry name" value="GAF domain-like"/>
    <property type="match status" value="1"/>
</dbReference>
<dbReference type="Gene3D" id="3.30.450.40">
    <property type="match status" value="1"/>
</dbReference>
<dbReference type="AlphaFoldDB" id="A0A2U2CGN0"/>
<dbReference type="OrthoDB" id="8357778at2"/>
<gene>
    <name evidence="4" type="ORF">C4N9_04720</name>
</gene>
<protein>
    <recommendedName>
        <fullName evidence="3">HTH iclR-type domain-containing protein</fullName>
    </recommendedName>
</protein>
<evidence type="ECO:0000259" key="3">
    <source>
        <dbReference type="PROSITE" id="PS51077"/>
    </source>
</evidence>
<keyword evidence="5" id="KW-1185">Reference proteome</keyword>
<dbReference type="InterPro" id="IPR036390">
    <property type="entry name" value="WH_DNA-bd_sf"/>
</dbReference>
<evidence type="ECO:0000256" key="1">
    <source>
        <dbReference type="ARBA" id="ARBA00023015"/>
    </source>
</evidence>
<organism evidence="4 5">
    <name type="scientific">Pararhodobacter marinus</name>
    <dbReference type="NCBI Taxonomy" id="2184063"/>
    <lineage>
        <taxon>Bacteria</taxon>
        <taxon>Pseudomonadati</taxon>
        <taxon>Pseudomonadota</taxon>
        <taxon>Alphaproteobacteria</taxon>
        <taxon>Rhodobacterales</taxon>
        <taxon>Paracoccaceae</taxon>
        <taxon>Pararhodobacter</taxon>
    </lineage>
</organism>
<evidence type="ECO:0000256" key="2">
    <source>
        <dbReference type="ARBA" id="ARBA00023163"/>
    </source>
</evidence>
<dbReference type="GO" id="GO:0045892">
    <property type="term" value="P:negative regulation of DNA-templated transcription"/>
    <property type="evidence" value="ECO:0007669"/>
    <property type="project" value="TreeGrafter"/>
</dbReference>
<dbReference type="Gene3D" id="1.10.10.10">
    <property type="entry name" value="Winged helix-like DNA-binding domain superfamily/Winged helix DNA-binding domain"/>
    <property type="match status" value="1"/>
</dbReference>
<reference evidence="4 5" key="1">
    <citation type="submission" date="2018-05" db="EMBL/GenBank/DDBJ databases">
        <title>Pararhodobacter marina sp. nov., isolated from deep-sea water of the Indian Ocean.</title>
        <authorList>
            <person name="Lai Q.Sr."/>
            <person name="Liu X."/>
            <person name="Shao Z."/>
        </authorList>
    </citation>
    <scope>NUCLEOTIDE SEQUENCE [LARGE SCALE GENOMIC DNA]</scope>
    <source>
        <strain evidence="4 5">CIC4N-9</strain>
    </source>
</reference>
<dbReference type="SUPFAM" id="SSF46785">
    <property type="entry name" value="Winged helix' DNA-binding domain"/>
    <property type="match status" value="1"/>
</dbReference>
<dbReference type="PANTHER" id="PTHR30136:SF35">
    <property type="entry name" value="HTH-TYPE TRANSCRIPTIONAL REGULATOR RV1719"/>
    <property type="match status" value="1"/>
</dbReference>
<sequence>MTLRRRPSYPAPKRSAGVDRTLLKGLDVFERVIAADGPVQIADLVRETGLPKSNIHRTLSTLVAAGYVLHDPVERRYSASLKVALLGQRVTTRTRYREALLPHLEDLARRTEETASFALPSGAGIVIIANALPPRSLAAILPDSQTFAPEDTAFGLALDPGAPRDPAHGAYGLITDHPQRHTFEIALPLSPDANPALGAIGLVGPASRYGDERLPPLLGALAGLRAGAFAGNNPSLGSPEHAA</sequence>
<dbReference type="EMBL" id="QEYD01000002">
    <property type="protein sequence ID" value="PWE31057.1"/>
    <property type="molecule type" value="Genomic_DNA"/>
</dbReference>
<dbReference type="InterPro" id="IPR036388">
    <property type="entry name" value="WH-like_DNA-bd_sf"/>
</dbReference>
<accession>A0A2U2CGN0</accession>
<keyword evidence="1" id="KW-0805">Transcription regulation</keyword>
<keyword evidence="2" id="KW-0804">Transcription</keyword>
<dbReference type="InterPro" id="IPR050707">
    <property type="entry name" value="HTH_MetabolicPath_Reg"/>
</dbReference>
<evidence type="ECO:0000313" key="5">
    <source>
        <dbReference type="Proteomes" id="UP000244940"/>
    </source>
</evidence>
<dbReference type="GO" id="GO:0003700">
    <property type="term" value="F:DNA-binding transcription factor activity"/>
    <property type="evidence" value="ECO:0007669"/>
    <property type="project" value="TreeGrafter"/>
</dbReference>
<name>A0A2U2CGN0_9RHOB</name>
<dbReference type="Proteomes" id="UP000244940">
    <property type="component" value="Unassembled WGS sequence"/>
</dbReference>
<evidence type="ECO:0000313" key="4">
    <source>
        <dbReference type="EMBL" id="PWE31057.1"/>
    </source>
</evidence>
<dbReference type="Pfam" id="PF09339">
    <property type="entry name" value="HTH_IclR"/>
    <property type="match status" value="1"/>
</dbReference>